<reference evidence="3 4" key="1">
    <citation type="submission" date="2020-05" db="EMBL/GenBank/DDBJ databases">
        <title>Azospirillum oleiclasticum sp. nov, a nitrogen-fixing and heavy crude oil-emulsifying bacterium isolated from the crude oil of Yumen Oilfield.</title>
        <authorList>
            <person name="Wu D."/>
            <person name="Cai M."/>
            <person name="Zhang X."/>
        </authorList>
    </citation>
    <scope>NUCLEOTIDE SEQUENCE [LARGE SCALE GENOMIC DNA]</scope>
    <source>
        <strain evidence="3 4">ROY-1-1-2</strain>
    </source>
</reference>
<keyword evidence="1" id="KW-1133">Transmembrane helix</keyword>
<dbReference type="EMBL" id="JABFDB010000004">
    <property type="protein sequence ID" value="NYZ19767.1"/>
    <property type="molecule type" value="Genomic_DNA"/>
</dbReference>
<dbReference type="InterPro" id="IPR005625">
    <property type="entry name" value="PepSY-ass_TM"/>
</dbReference>
<feature type="transmembrane region" description="Helical" evidence="1">
    <location>
        <begin position="153"/>
        <end position="177"/>
    </location>
</feature>
<keyword evidence="4" id="KW-1185">Reference proteome</keyword>
<comment type="caution">
    <text evidence="3">The sequence shown here is derived from an EMBL/GenBank/DDBJ whole genome shotgun (WGS) entry which is preliminary data.</text>
</comment>
<keyword evidence="1" id="KW-0812">Transmembrane</keyword>
<dbReference type="RefSeq" id="WP_180281531.1">
    <property type="nucleotide sequence ID" value="NZ_JABFDB010000004.1"/>
</dbReference>
<evidence type="ECO:0000256" key="1">
    <source>
        <dbReference type="SAM" id="Phobius"/>
    </source>
</evidence>
<feature type="transmembrane region" description="Helical" evidence="1">
    <location>
        <begin position="377"/>
        <end position="398"/>
    </location>
</feature>
<proteinExistence type="predicted"/>
<dbReference type="Pfam" id="PF03413">
    <property type="entry name" value="PepSY"/>
    <property type="match status" value="1"/>
</dbReference>
<feature type="transmembrane region" description="Helical" evidence="1">
    <location>
        <begin position="205"/>
        <end position="222"/>
    </location>
</feature>
<accession>A0ABX2T6S8</accession>
<dbReference type="Pfam" id="PF03929">
    <property type="entry name" value="PepSY_TM"/>
    <property type="match status" value="1"/>
</dbReference>
<evidence type="ECO:0000259" key="2">
    <source>
        <dbReference type="Pfam" id="PF03413"/>
    </source>
</evidence>
<keyword evidence="1" id="KW-0472">Membrane</keyword>
<gene>
    <name evidence="3" type="ORF">HND93_08590</name>
</gene>
<protein>
    <submittedName>
        <fullName evidence="3">PepSY domain-containing protein</fullName>
    </submittedName>
</protein>
<feature type="transmembrane region" description="Helical" evidence="1">
    <location>
        <begin position="418"/>
        <end position="449"/>
    </location>
</feature>
<feature type="domain" description="PepSY" evidence="2">
    <location>
        <begin position="74"/>
        <end position="130"/>
    </location>
</feature>
<organism evidence="3 4">
    <name type="scientific">Azospirillum oleiclasticum</name>
    <dbReference type="NCBI Taxonomy" id="2735135"/>
    <lineage>
        <taxon>Bacteria</taxon>
        <taxon>Pseudomonadati</taxon>
        <taxon>Pseudomonadota</taxon>
        <taxon>Alphaproteobacteria</taxon>
        <taxon>Rhodospirillales</taxon>
        <taxon>Azospirillaceae</taxon>
        <taxon>Azospirillum</taxon>
    </lineage>
</organism>
<dbReference type="Proteomes" id="UP000584642">
    <property type="component" value="Unassembled WGS sequence"/>
</dbReference>
<sequence length="459" mass="49073">MTTHAYGRDAAGAGAPATDLYRAVWRWHFYGGLMVLPFLILLAVTGGAYLFRDEVDGLVHRSLKQVELRRTAELPPARLIDAALAAQPGTALKITTPATPTASAEVTVRTAAGERLAVYVDPYDARVLGTLPDRGTVMWVVRRLHSLAEFGPIANGVIEIVGGWTLLLVGTGVWLWWPRGRTGGQSGGVVSVRGTPRRRLFWRDLHAVTGAFAGLFIVFLAATGMPWSVFWGATVNEWANGSNYGYPAGLYVDVPMSDEHLAHAAGGATWSLEQARLPESVGTTAGGPVGVDAAVAAFDRLGVARGYTVALPSGAKGVYSASVYPDDLSRQRVVHLDQYSGKPLIDLSYADYGPAAKAMEWGINVHMGQEFGLANQLLMLAVCLAIVALSVSAAVMWWKRRPRGSLGIPPAPSDRRVMRGLLAIMAAVGLLFPLVGASLVVMLALDLVLTRARPRRAFA</sequence>
<evidence type="ECO:0000313" key="3">
    <source>
        <dbReference type="EMBL" id="NYZ19767.1"/>
    </source>
</evidence>
<dbReference type="PANTHER" id="PTHR34219:SF1">
    <property type="entry name" value="PEPSY DOMAIN-CONTAINING PROTEIN"/>
    <property type="match status" value="1"/>
</dbReference>
<feature type="transmembrane region" description="Helical" evidence="1">
    <location>
        <begin position="29"/>
        <end position="51"/>
    </location>
</feature>
<dbReference type="InterPro" id="IPR025711">
    <property type="entry name" value="PepSY"/>
</dbReference>
<dbReference type="PANTHER" id="PTHR34219">
    <property type="entry name" value="IRON-REGULATED INNER MEMBRANE PROTEIN-RELATED"/>
    <property type="match status" value="1"/>
</dbReference>
<name>A0ABX2T6S8_9PROT</name>
<evidence type="ECO:0000313" key="4">
    <source>
        <dbReference type="Proteomes" id="UP000584642"/>
    </source>
</evidence>